<name>A0A5B7DAB8_PORTR</name>
<keyword evidence="3" id="KW-1185">Reference proteome</keyword>
<gene>
    <name evidence="2" type="ORF">E2C01_011039</name>
</gene>
<reference evidence="2 3" key="1">
    <citation type="submission" date="2019-05" db="EMBL/GenBank/DDBJ databases">
        <title>Another draft genome of Portunus trituberculatus and its Hox gene families provides insights of decapod evolution.</title>
        <authorList>
            <person name="Jeong J.-H."/>
            <person name="Song I."/>
            <person name="Kim S."/>
            <person name="Choi T."/>
            <person name="Kim D."/>
            <person name="Ryu S."/>
            <person name="Kim W."/>
        </authorList>
    </citation>
    <scope>NUCLEOTIDE SEQUENCE [LARGE SCALE GENOMIC DNA]</scope>
    <source>
        <tissue evidence="2">Muscle</tissue>
    </source>
</reference>
<evidence type="ECO:0000256" key="1">
    <source>
        <dbReference type="SAM" id="MobiDB-lite"/>
    </source>
</evidence>
<comment type="caution">
    <text evidence="2">The sequence shown here is derived from an EMBL/GenBank/DDBJ whole genome shotgun (WGS) entry which is preliminary data.</text>
</comment>
<accession>A0A5B7DAB8</accession>
<evidence type="ECO:0000313" key="3">
    <source>
        <dbReference type="Proteomes" id="UP000324222"/>
    </source>
</evidence>
<protein>
    <submittedName>
        <fullName evidence="2">Uncharacterized protein</fullName>
    </submittedName>
</protein>
<dbReference type="AlphaFoldDB" id="A0A5B7DAB8"/>
<feature type="region of interest" description="Disordered" evidence="1">
    <location>
        <begin position="36"/>
        <end position="81"/>
    </location>
</feature>
<proteinExistence type="predicted"/>
<sequence>MSCSAKFVTCGVPQGDNLRPLGFLFLFIISNGRPEGPDSQLGGEHLENPSPDVSMRGSSTPLTPKHPHPTPLPSFLGLPAP</sequence>
<evidence type="ECO:0000313" key="2">
    <source>
        <dbReference type="EMBL" id="MPC18163.1"/>
    </source>
</evidence>
<organism evidence="2 3">
    <name type="scientific">Portunus trituberculatus</name>
    <name type="common">Swimming crab</name>
    <name type="synonym">Neptunus trituberculatus</name>
    <dbReference type="NCBI Taxonomy" id="210409"/>
    <lineage>
        <taxon>Eukaryota</taxon>
        <taxon>Metazoa</taxon>
        <taxon>Ecdysozoa</taxon>
        <taxon>Arthropoda</taxon>
        <taxon>Crustacea</taxon>
        <taxon>Multicrustacea</taxon>
        <taxon>Malacostraca</taxon>
        <taxon>Eumalacostraca</taxon>
        <taxon>Eucarida</taxon>
        <taxon>Decapoda</taxon>
        <taxon>Pleocyemata</taxon>
        <taxon>Brachyura</taxon>
        <taxon>Eubrachyura</taxon>
        <taxon>Portunoidea</taxon>
        <taxon>Portunidae</taxon>
        <taxon>Portuninae</taxon>
        <taxon>Portunus</taxon>
    </lineage>
</organism>
<dbReference type="Proteomes" id="UP000324222">
    <property type="component" value="Unassembled WGS sequence"/>
</dbReference>
<dbReference type="EMBL" id="VSRR010000653">
    <property type="protein sequence ID" value="MPC18163.1"/>
    <property type="molecule type" value="Genomic_DNA"/>
</dbReference>